<comment type="similarity">
    <text evidence="1">Belongs to the CCDC25 family.</text>
</comment>
<dbReference type="OrthoDB" id="200398at2759"/>
<dbReference type="Pfam" id="PF05670">
    <property type="entry name" value="NFACT-R_1"/>
    <property type="match status" value="1"/>
</dbReference>
<comment type="caution">
    <text evidence="3">The sequence shown here is derived from an EMBL/GenBank/DDBJ whole genome shotgun (WGS) entry which is preliminary data.</text>
</comment>
<accession>A0A2T0FF36</accession>
<dbReference type="EMBL" id="NDIQ01000001">
    <property type="protein sequence ID" value="PRT53584.1"/>
    <property type="molecule type" value="Genomic_DNA"/>
</dbReference>
<dbReference type="PANTHER" id="PTHR13049">
    <property type="entry name" value="DUF814-RELATED"/>
    <property type="match status" value="1"/>
</dbReference>
<reference evidence="3 4" key="1">
    <citation type="submission" date="2017-04" db="EMBL/GenBank/DDBJ databases">
        <title>Genome sequencing of [Candida] sorbophila.</title>
        <authorList>
            <person name="Ahn J.O."/>
        </authorList>
    </citation>
    <scope>NUCLEOTIDE SEQUENCE [LARGE SCALE GENOMIC DNA]</scope>
    <source>
        <strain evidence="3 4">DS02</strain>
    </source>
</reference>
<dbReference type="STRING" id="45607.A0A2T0FF36"/>
<dbReference type="RefSeq" id="XP_024663530.1">
    <property type="nucleotide sequence ID" value="XM_024807762.1"/>
</dbReference>
<dbReference type="Proteomes" id="UP000238350">
    <property type="component" value="Unassembled WGS sequence"/>
</dbReference>
<name>A0A2T0FF36_9ASCO</name>
<organism evidence="3 4">
    <name type="scientific">Wickerhamiella sorbophila</name>
    <dbReference type="NCBI Taxonomy" id="45607"/>
    <lineage>
        <taxon>Eukaryota</taxon>
        <taxon>Fungi</taxon>
        <taxon>Dikarya</taxon>
        <taxon>Ascomycota</taxon>
        <taxon>Saccharomycotina</taxon>
        <taxon>Dipodascomycetes</taxon>
        <taxon>Dipodascales</taxon>
        <taxon>Trichomonascaceae</taxon>
        <taxon>Wickerhamiella</taxon>
    </lineage>
</organism>
<proteinExistence type="inferred from homology"/>
<dbReference type="InterPro" id="IPR039730">
    <property type="entry name" value="Jlp2/Ccd25"/>
</dbReference>
<evidence type="ECO:0000259" key="2">
    <source>
        <dbReference type="Pfam" id="PF05670"/>
    </source>
</evidence>
<evidence type="ECO:0000313" key="3">
    <source>
        <dbReference type="EMBL" id="PRT53584.1"/>
    </source>
</evidence>
<dbReference type="GeneID" id="36514953"/>
<sequence length="215" mass="25579">MVFYFESQPDPFLPAFTLYMGKDKHENEDLIRYGWETDVWFHVDNMSSAHVYCRCPEGYSWDSIPQEVLDDCAQLTKANSIAGNKKDNVTVIYTPWANLRKDGSMDVGQVSFTNAKQVQKVHVRTRQNAIINRLNKTKKELYPDLEQERIDYEKLQRLKYAEEHRQRQKVDLEQSREYRKLAEQKDKAYSALFDDEVMRHSSNQFRADDWEDDFM</sequence>
<evidence type="ECO:0000313" key="4">
    <source>
        <dbReference type="Proteomes" id="UP000238350"/>
    </source>
</evidence>
<gene>
    <name evidence="3" type="ORF">B9G98_01204</name>
</gene>
<evidence type="ECO:0000256" key="1">
    <source>
        <dbReference type="ARBA" id="ARBA00008998"/>
    </source>
</evidence>
<dbReference type="PANTHER" id="PTHR13049:SF2">
    <property type="entry name" value="COILED-COIL DOMAIN-CONTAINING PROTEIN 25"/>
    <property type="match status" value="1"/>
</dbReference>
<dbReference type="InterPro" id="IPR008532">
    <property type="entry name" value="NFACT_RNA-bd"/>
</dbReference>
<feature type="domain" description="NFACT RNA-binding" evidence="2">
    <location>
        <begin position="1"/>
        <end position="113"/>
    </location>
</feature>
<keyword evidence="4" id="KW-1185">Reference proteome</keyword>
<dbReference type="AlphaFoldDB" id="A0A2T0FF36"/>
<protein>
    <submittedName>
        <fullName evidence="3">Coiled-coil domain-containing protein 25</fullName>
    </submittedName>
</protein>